<gene>
    <name evidence="2" type="ORF">MYCIT1_LOCUS22130</name>
</gene>
<dbReference type="AlphaFoldDB" id="A0AAD2HHA3"/>
<proteinExistence type="predicted"/>
<name>A0AAD2HHA3_9AGAR</name>
<feature type="compositionally biased region" description="Polar residues" evidence="1">
    <location>
        <begin position="27"/>
        <end position="40"/>
    </location>
</feature>
<accession>A0AAD2HHA3</accession>
<evidence type="ECO:0000313" key="2">
    <source>
        <dbReference type="EMBL" id="CAK5274805.1"/>
    </source>
</evidence>
<dbReference type="Proteomes" id="UP001295794">
    <property type="component" value="Unassembled WGS sequence"/>
</dbReference>
<feature type="region of interest" description="Disordered" evidence="1">
    <location>
        <begin position="498"/>
        <end position="525"/>
    </location>
</feature>
<evidence type="ECO:0000313" key="3">
    <source>
        <dbReference type="Proteomes" id="UP001295794"/>
    </source>
</evidence>
<feature type="compositionally biased region" description="Acidic residues" evidence="1">
    <location>
        <begin position="400"/>
        <end position="411"/>
    </location>
</feature>
<protein>
    <submittedName>
        <fullName evidence="2">Uncharacterized protein</fullName>
    </submittedName>
</protein>
<feature type="region of interest" description="Disordered" evidence="1">
    <location>
        <begin position="396"/>
        <end position="432"/>
    </location>
</feature>
<feature type="compositionally biased region" description="Basic and acidic residues" evidence="1">
    <location>
        <begin position="81"/>
        <end position="92"/>
    </location>
</feature>
<reference evidence="2" key="1">
    <citation type="submission" date="2023-11" db="EMBL/GenBank/DDBJ databases">
        <authorList>
            <person name="De Vega J J."/>
            <person name="De Vega J J."/>
        </authorList>
    </citation>
    <scope>NUCLEOTIDE SEQUENCE</scope>
</reference>
<sequence length="545" mass="60852">LATAPFASHPYFAPVPEQSGSRREVMSTPSLLHSCSSTYASADPDTQLEADIADEQHHDTTYDENDLPPRPNSRLGFNGETSKDTATEEQPHSRPRSGSFQWTKGIFKRIGILSGGPCEAEVDMDITALSAPTSPEEQMYREGEYDDDDIDPLTLPALPSLTSVSPTSSLVEMDVYSTEYDVESDDSLDQIEYELEILAEASSALSDVTIEQCAPALSLAPSLPPLEPLPPITIPDCEPSAFTPQPPAPLRRSEFSCLPSPLSPNEDERSIQMRPLRHAYGHHGRSRHSLLHLKYLWSLREDQWARHLTRLCDRGISVLDPRARVPPRSVRLPTLMVPSVPPMTIHPRRGELSALRDPYCAHMDRCFVNLPAWTMAKTLWMYDVHVLASHQRRLSSPFETADDSDDSEGESMAESMSSAGFSDDSDHTLVDGEDSIGSLVEIDLDGDKIPMSSTPPSSSAMLAQQGKPHEQPRPRWETSWYKRWEVLIELMRLDATKGGQVPPPCRPVRSPHFFIEDDDENDDTWDEENWDEMLRDVTSPAELSL</sequence>
<feature type="compositionally biased region" description="Low complexity" evidence="1">
    <location>
        <begin position="450"/>
        <end position="459"/>
    </location>
</feature>
<feature type="region of interest" description="Disordered" evidence="1">
    <location>
        <begin position="446"/>
        <end position="475"/>
    </location>
</feature>
<dbReference type="EMBL" id="CAVNYO010000403">
    <property type="protein sequence ID" value="CAK5274805.1"/>
    <property type="molecule type" value="Genomic_DNA"/>
</dbReference>
<feature type="compositionally biased region" description="Acidic residues" evidence="1">
    <location>
        <begin position="516"/>
        <end position="525"/>
    </location>
</feature>
<organism evidence="2 3">
    <name type="scientific">Mycena citricolor</name>
    <dbReference type="NCBI Taxonomy" id="2018698"/>
    <lineage>
        <taxon>Eukaryota</taxon>
        <taxon>Fungi</taxon>
        <taxon>Dikarya</taxon>
        <taxon>Basidiomycota</taxon>
        <taxon>Agaricomycotina</taxon>
        <taxon>Agaricomycetes</taxon>
        <taxon>Agaricomycetidae</taxon>
        <taxon>Agaricales</taxon>
        <taxon>Marasmiineae</taxon>
        <taxon>Mycenaceae</taxon>
        <taxon>Mycena</taxon>
    </lineage>
</organism>
<comment type="caution">
    <text evidence="2">The sequence shown here is derived from an EMBL/GenBank/DDBJ whole genome shotgun (WGS) entry which is preliminary data.</text>
</comment>
<keyword evidence="3" id="KW-1185">Reference proteome</keyword>
<feature type="non-terminal residue" evidence="2">
    <location>
        <position position="545"/>
    </location>
</feature>
<evidence type="ECO:0000256" key="1">
    <source>
        <dbReference type="SAM" id="MobiDB-lite"/>
    </source>
</evidence>
<feature type="region of interest" description="Disordered" evidence="1">
    <location>
        <begin position="1"/>
        <end position="99"/>
    </location>
</feature>